<dbReference type="EMBL" id="DS113511">
    <property type="protein sequence ID" value="EAY03241.1"/>
    <property type="molecule type" value="Genomic_DNA"/>
</dbReference>
<evidence type="ECO:0000256" key="1">
    <source>
        <dbReference type="SAM" id="Phobius"/>
    </source>
</evidence>
<keyword evidence="1" id="KW-1133">Transmembrane helix</keyword>
<name>A2EVV4_TRIV3</name>
<dbReference type="RefSeq" id="XP_001315464.1">
    <property type="nucleotide sequence ID" value="XM_001315429.1"/>
</dbReference>
<keyword evidence="1" id="KW-0472">Membrane</keyword>
<dbReference type="KEGG" id="tva:4761083"/>
<keyword evidence="3" id="KW-1185">Reference proteome</keyword>
<reference evidence="2" key="2">
    <citation type="journal article" date="2007" name="Science">
        <title>Draft genome sequence of the sexually transmitted pathogen Trichomonas vaginalis.</title>
        <authorList>
            <person name="Carlton J.M."/>
            <person name="Hirt R.P."/>
            <person name="Silva J.C."/>
            <person name="Delcher A.L."/>
            <person name="Schatz M."/>
            <person name="Zhao Q."/>
            <person name="Wortman J.R."/>
            <person name="Bidwell S.L."/>
            <person name="Alsmark U.C.M."/>
            <person name="Besteiro S."/>
            <person name="Sicheritz-Ponten T."/>
            <person name="Noel C.J."/>
            <person name="Dacks J.B."/>
            <person name="Foster P.G."/>
            <person name="Simillion C."/>
            <person name="Van de Peer Y."/>
            <person name="Miranda-Saavedra D."/>
            <person name="Barton G.J."/>
            <person name="Westrop G.D."/>
            <person name="Mueller S."/>
            <person name="Dessi D."/>
            <person name="Fiori P.L."/>
            <person name="Ren Q."/>
            <person name="Paulsen I."/>
            <person name="Zhang H."/>
            <person name="Bastida-Corcuera F.D."/>
            <person name="Simoes-Barbosa A."/>
            <person name="Brown M.T."/>
            <person name="Hayes R.D."/>
            <person name="Mukherjee M."/>
            <person name="Okumura C.Y."/>
            <person name="Schneider R."/>
            <person name="Smith A.J."/>
            <person name="Vanacova S."/>
            <person name="Villalvazo M."/>
            <person name="Haas B.J."/>
            <person name="Pertea M."/>
            <person name="Feldblyum T.V."/>
            <person name="Utterback T.R."/>
            <person name="Shu C.L."/>
            <person name="Osoegawa K."/>
            <person name="de Jong P.J."/>
            <person name="Hrdy I."/>
            <person name="Horvathova L."/>
            <person name="Zubacova Z."/>
            <person name="Dolezal P."/>
            <person name="Malik S.B."/>
            <person name="Logsdon J.M. Jr."/>
            <person name="Henze K."/>
            <person name="Gupta A."/>
            <person name="Wang C.C."/>
            <person name="Dunne R.L."/>
            <person name="Upcroft J.A."/>
            <person name="Upcroft P."/>
            <person name="White O."/>
            <person name="Salzberg S.L."/>
            <person name="Tang P."/>
            <person name="Chiu C.-H."/>
            <person name="Lee Y.-S."/>
            <person name="Embley T.M."/>
            <person name="Coombs G.H."/>
            <person name="Mottram J.C."/>
            <person name="Tachezy J."/>
            <person name="Fraser-Liggett C.M."/>
            <person name="Johnson P.J."/>
        </authorList>
    </citation>
    <scope>NUCLEOTIDE SEQUENCE [LARGE SCALE GENOMIC DNA]</scope>
    <source>
        <strain evidence="2">G3</strain>
    </source>
</reference>
<accession>A2EVV4</accession>
<gene>
    <name evidence="2" type="ORF">TVAG_421280</name>
</gene>
<organism evidence="2 3">
    <name type="scientific">Trichomonas vaginalis (strain ATCC PRA-98 / G3)</name>
    <dbReference type="NCBI Taxonomy" id="412133"/>
    <lineage>
        <taxon>Eukaryota</taxon>
        <taxon>Metamonada</taxon>
        <taxon>Parabasalia</taxon>
        <taxon>Trichomonadida</taxon>
        <taxon>Trichomonadidae</taxon>
        <taxon>Trichomonas</taxon>
    </lineage>
</organism>
<dbReference type="VEuPathDB" id="TrichDB:TVAGG3_0204540"/>
<proteinExistence type="predicted"/>
<sequence>MVFASLDVVILMVSIIVATASIFVYHVFKKYITHISFYKTQRESLTRDRGKNTYVIEKEPTGGIDVSFIYYIKEYTIQSLNDFINAYDSLEQKFTNIKYEIVLCINENITTVPSKLLNLTKKKTPRITIISITAPGISYFVTGGLRCHGKLLVDYQYFNYLTKFGATKSKQVVTMVDFVNNDPLPGYVPEDFYALGSITYGAFHQIFENVHDLNLATAYEIEKHCKSLKINLQTVNSDMVINIGIQDIWIRKAMIAWVKLLYFLEFFKSSKPTK</sequence>
<evidence type="ECO:0000313" key="3">
    <source>
        <dbReference type="Proteomes" id="UP000001542"/>
    </source>
</evidence>
<protein>
    <submittedName>
        <fullName evidence="2">Uncharacterized protein</fullName>
    </submittedName>
</protein>
<dbReference type="Proteomes" id="UP000001542">
    <property type="component" value="Unassembled WGS sequence"/>
</dbReference>
<dbReference type="SMR" id="A2EVV4"/>
<evidence type="ECO:0000313" key="2">
    <source>
        <dbReference type="EMBL" id="EAY03241.1"/>
    </source>
</evidence>
<dbReference type="InParanoid" id="A2EVV4"/>
<keyword evidence="1" id="KW-0812">Transmembrane</keyword>
<reference evidence="2" key="1">
    <citation type="submission" date="2006-10" db="EMBL/GenBank/DDBJ databases">
        <authorList>
            <person name="Amadeo P."/>
            <person name="Zhao Q."/>
            <person name="Wortman J."/>
            <person name="Fraser-Liggett C."/>
            <person name="Carlton J."/>
        </authorList>
    </citation>
    <scope>NUCLEOTIDE SEQUENCE</scope>
    <source>
        <strain evidence="2">G3</strain>
    </source>
</reference>
<dbReference type="VEuPathDB" id="TrichDB:TVAG_421280"/>
<feature type="transmembrane region" description="Helical" evidence="1">
    <location>
        <begin position="6"/>
        <end position="28"/>
    </location>
</feature>
<dbReference type="AlphaFoldDB" id="A2EVV4"/>